<name>A0A4D9CQQ7_9STRA</name>
<evidence type="ECO:0000313" key="1">
    <source>
        <dbReference type="EMBL" id="TFJ80844.1"/>
    </source>
</evidence>
<evidence type="ECO:0000313" key="2">
    <source>
        <dbReference type="Proteomes" id="UP000355283"/>
    </source>
</evidence>
<dbReference type="Proteomes" id="UP000355283">
    <property type="component" value="Unassembled WGS sequence"/>
</dbReference>
<accession>A0A4D9CQQ7</accession>
<proteinExistence type="predicted"/>
<comment type="caution">
    <text evidence="1">The sequence shown here is derived from an EMBL/GenBank/DDBJ whole genome shotgun (WGS) entry which is preliminary data.</text>
</comment>
<dbReference type="EMBL" id="SDOX01000155">
    <property type="protein sequence ID" value="TFJ80844.1"/>
    <property type="molecule type" value="Genomic_DNA"/>
</dbReference>
<protein>
    <submittedName>
        <fullName evidence="1">Uncharacterized protein</fullName>
    </submittedName>
</protein>
<gene>
    <name evidence="1" type="ORF">NSK_007844</name>
</gene>
<dbReference type="AlphaFoldDB" id="A0A4D9CQQ7"/>
<reference evidence="1 2" key="1">
    <citation type="submission" date="2019-01" db="EMBL/GenBank/DDBJ databases">
        <title>Nuclear Genome Assembly of the Microalgal Biofuel strain Nannochloropsis salina CCMP1776.</title>
        <authorList>
            <person name="Hovde B."/>
        </authorList>
    </citation>
    <scope>NUCLEOTIDE SEQUENCE [LARGE SCALE GENOMIC DNA]</scope>
    <source>
        <strain evidence="1 2">CCMP1776</strain>
    </source>
</reference>
<sequence>MAQHCTLEMTAGQYYLKTSDMDAETYVFAEMPSQYATSWPTSYFVGYLFDELFPTTKPNAAFTFNVYQNQSEKMFEGPLISVLMSSHQINIQEDNSTLVVYGLTQSSEQRETSPVSHFFRGVDPTGNASVTFEHCSIFIDPAQDDTNLNSVDSYVAPLTPVDEILSKLEKSAEFLEQSLESGDKSDIDLYAECWGVKDAERNDAAILEDEPKPYLTKSDKGNLVKASAESFVGTKNLIEKCIDSGCDSTAIVSGVSNILLTAAPVVAIASPLAGLGLYVLGGLGSLFSSLIYEPAIANPTGAPPQQAPPPITPSVIQEAVQRALSSFTASLDTDAVETFTDFLQIDLDVFVRRAGSLGYIRRTKGAEGQGSIDKQVCVRKRLYFL</sequence>
<organism evidence="1 2">
    <name type="scientific">Nannochloropsis salina CCMP1776</name>
    <dbReference type="NCBI Taxonomy" id="1027361"/>
    <lineage>
        <taxon>Eukaryota</taxon>
        <taxon>Sar</taxon>
        <taxon>Stramenopiles</taxon>
        <taxon>Ochrophyta</taxon>
        <taxon>Eustigmatophyceae</taxon>
        <taxon>Eustigmatales</taxon>
        <taxon>Monodopsidaceae</taxon>
        <taxon>Microchloropsis</taxon>
        <taxon>Microchloropsis salina</taxon>
    </lineage>
</organism>
<keyword evidence="2" id="KW-1185">Reference proteome</keyword>